<sequence length="106" mass="11900">ERPADLRAPEVGVVHPFRRLHGAARGLARPWPGGPGGGLRHGARRRLDRDVAGLHRRAAPARHRPAARRRRRGAGRDRAVHRLLRVRAPVARAPHRPLARRARLRV</sequence>
<feature type="compositionally biased region" description="Basic residues" evidence="1">
    <location>
        <begin position="54"/>
        <end position="73"/>
    </location>
</feature>
<reference evidence="2" key="1">
    <citation type="submission" date="2020-02" db="EMBL/GenBank/DDBJ databases">
        <authorList>
            <person name="Meier V. D."/>
        </authorList>
    </citation>
    <scope>NUCLEOTIDE SEQUENCE</scope>
    <source>
        <strain evidence="2">AVDCRST_MAG67</strain>
    </source>
</reference>
<feature type="non-terminal residue" evidence="2">
    <location>
        <position position="1"/>
    </location>
</feature>
<organism evidence="2">
    <name type="scientific">uncultured Solirubrobacteraceae bacterium</name>
    <dbReference type="NCBI Taxonomy" id="1162706"/>
    <lineage>
        <taxon>Bacteria</taxon>
        <taxon>Bacillati</taxon>
        <taxon>Actinomycetota</taxon>
        <taxon>Thermoleophilia</taxon>
        <taxon>Solirubrobacterales</taxon>
        <taxon>Solirubrobacteraceae</taxon>
        <taxon>environmental samples</taxon>
    </lineage>
</organism>
<dbReference type="EMBL" id="CADCVQ010000087">
    <property type="protein sequence ID" value="CAA9504019.1"/>
    <property type="molecule type" value="Genomic_DNA"/>
</dbReference>
<name>A0A6J4SSC8_9ACTN</name>
<dbReference type="AlphaFoldDB" id="A0A6J4SSC8"/>
<evidence type="ECO:0000313" key="2">
    <source>
        <dbReference type="EMBL" id="CAA9504019.1"/>
    </source>
</evidence>
<proteinExistence type="predicted"/>
<feature type="region of interest" description="Disordered" evidence="1">
    <location>
        <begin position="25"/>
        <end position="78"/>
    </location>
</feature>
<accession>A0A6J4SSC8</accession>
<gene>
    <name evidence="2" type="ORF">AVDCRST_MAG67-2357</name>
</gene>
<evidence type="ECO:0000256" key="1">
    <source>
        <dbReference type="SAM" id="MobiDB-lite"/>
    </source>
</evidence>
<feature type="non-terminal residue" evidence="2">
    <location>
        <position position="106"/>
    </location>
</feature>
<protein>
    <submittedName>
        <fullName evidence="2">Uncharacterized protein</fullName>
    </submittedName>
</protein>